<dbReference type="OrthoDB" id="9801697at2"/>
<dbReference type="AlphaFoldDB" id="A0A368P8I9"/>
<dbReference type="InterPro" id="IPR011004">
    <property type="entry name" value="Trimer_LpxA-like_sf"/>
</dbReference>
<keyword evidence="3" id="KW-1185">Reference proteome</keyword>
<dbReference type="Gene3D" id="2.160.10.10">
    <property type="entry name" value="Hexapeptide repeat proteins"/>
    <property type="match status" value="1"/>
</dbReference>
<dbReference type="Proteomes" id="UP000252249">
    <property type="component" value="Unassembled WGS sequence"/>
</dbReference>
<dbReference type="RefSeq" id="WP_113966775.1">
    <property type="nucleotide sequence ID" value="NZ_QNRP01000011.1"/>
</dbReference>
<accession>A0A368P8I9</accession>
<name>A0A368P8I9_9FLAO</name>
<comment type="caution">
    <text evidence="2">The sequence shown here is derived from an EMBL/GenBank/DDBJ whole genome shotgun (WGS) entry which is preliminary data.</text>
</comment>
<dbReference type="PANTHER" id="PTHR43017">
    <property type="entry name" value="GALACTOSIDE O-ACETYLTRANSFERASE"/>
    <property type="match status" value="1"/>
</dbReference>
<dbReference type="CDD" id="cd04647">
    <property type="entry name" value="LbH_MAT_like"/>
    <property type="match status" value="1"/>
</dbReference>
<dbReference type="InterPro" id="IPR039369">
    <property type="entry name" value="LacA-like"/>
</dbReference>
<evidence type="ECO:0000313" key="3">
    <source>
        <dbReference type="Proteomes" id="UP000252249"/>
    </source>
</evidence>
<dbReference type="SUPFAM" id="SSF51161">
    <property type="entry name" value="Trimeric LpxA-like enzymes"/>
    <property type="match status" value="1"/>
</dbReference>
<dbReference type="PANTHER" id="PTHR43017:SF1">
    <property type="entry name" value="ACETYLTRANSFERASE YJL218W-RELATED"/>
    <property type="match status" value="1"/>
</dbReference>
<dbReference type="EMBL" id="QPIG01000001">
    <property type="protein sequence ID" value="RCU58620.1"/>
    <property type="molecule type" value="Genomic_DNA"/>
</dbReference>
<organism evidence="2 3">
    <name type="scientific">Oceanihabitans sediminis</name>
    <dbReference type="NCBI Taxonomy" id="1812012"/>
    <lineage>
        <taxon>Bacteria</taxon>
        <taxon>Pseudomonadati</taxon>
        <taxon>Bacteroidota</taxon>
        <taxon>Flavobacteriia</taxon>
        <taxon>Flavobacteriales</taxon>
        <taxon>Flavobacteriaceae</taxon>
        <taxon>Oceanihabitans</taxon>
    </lineage>
</organism>
<proteinExistence type="inferred from homology"/>
<protein>
    <recommendedName>
        <fullName evidence="1">Acetyltransferase</fullName>
        <ecNumber evidence="1">2.3.1.-</ecNumber>
    </recommendedName>
</protein>
<keyword evidence="1 2" id="KW-0012">Acyltransferase</keyword>
<reference evidence="2 3" key="1">
    <citation type="submission" date="2018-07" db="EMBL/GenBank/DDBJ databases">
        <title>Oceanihabitans testaceum sp. nov., isolated from marine sediment.</title>
        <authorList>
            <person name="Li C.-M."/>
        </authorList>
    </citation>
    <scope>NUCLEOTIDE SEQUENCE [LARGE SCALE GENOMIC DNA]</scope>
    <source>
        <strain evidence="2 3">S9-10</strain>
    </source>
</reference>
<evidence type="ECO:0000256" key="1">
    <source>
        <dbReference type="RuleBase" id="RU367021"/>
    </source>
</evidence>
<evidence type="ECO:0000313" key="2">
    <source>
        <dbReference type="EMBL" id="RCU58620.1"/>
    </source>
</evidence>
<dbReference type="GO" id="GO:0008870">
    <property type="term" value="F:galactoside O-acetyltransferase activity"/>
    <property type="evidence" value="ECO:0007669"/>
    <property type="project" value="TreeGrafter"/>
</dbReference>
<dbReference type="EC" id="2.3.1.-" evidence="1"/>
<gene>
    <name evidence="2" type="ORF">DU428_04380</name>
</gene>
<keyword evidence="1 2" id="KW-0808">Transferase</keyword>
<comment type="similarity">
    <text evidence="1">Belongs to the transferase hexapeptide repeat family.</text>
</comment>
<dbReference type="Pfam" id="PF00132">
    <property type="entry name" value="Hexapep"/>
    <property type="match status" value="1"/>
</dbReference>
<sequence length="237" mass="26855">MSRTSKIKSKIENLKLRWARTSPERYIKFLRSKGIKIGDNIWMSADVKSVSIDITRPSLIEIGNNVRLNKNLTILTHDGGYYVLLNKYKEFISQSGRVKIGNNVYFGRNCSVFKNVTIGDNVIIGNGSIVTKSIPSNSVAVGAPAKVVGTVEDYYKKRKSLQVEEALDYARSIKERYNRRPRIEDFWEEFPLFINGGEDCPELNIKSQLGPAYENFIKNNKAVFNGFDDFLKAAGIE</sequence>
<dbReference type="InterPro" id="IPR001451">
    <property type="entry name" value="Hexapep"/>
</dbReference>